<dbReference type="GO" id="GO:0003677">
    <property type="term" value="F:DNA binding"/>
    <property type="evidence" value="ECO:0007669"/>
    <property type="project" value="UniProtKB-KW"/>
</dbReference>
<dbReference type="AlphaFoldDB" id="A0A917UBT9"/>
<keyword evidence="12" id="KW-1185">Reference proteome</keyword>
<evidence type="ECO:0000256" key="6">
    <source>
        <dbReference type="ARBA" id="ARBA00022705"/>
    </source>
</evidence>
<evidence type="ECO:0000259" key="10">
    <source>
        <dbReference type="Pfam" id="PF02767"/>
    </source>
</evidence>
<accession>A0A917UBT9</accession>
<dbReference type="InterPro" id="IPR022637">
    <property type="entry name" value="DNA_polIII_beta_cen"/>
</dbReference>
<keyword evidence="4" id="KW-0808">Transferase</keyword>
<dbReference type="Pfam" id="PF00712">
    <property type="entry name" value="DNA_pol3_beta"/>
    <property type="match status" value="1"/>
</dbReference>
<reference evidence="11" key="2">
    <citation type="submission" date="2020-09" db="EMBL/GenBank/DDBJ databases">
        <authorList>
            <person name="Sun Q."/>
            <person name="Ohkuma M."/>
        </authorList>
    </citation>
    <scope>NUCLEOTIDE SEQUENCE</scope>
    <source>
        <strain evidence="11">JCM 19831</strain>
    </source>
</reference>
<evidence type="ECO:0000256" key="1">
    <source>
        <dbReference type="ARBA" id="ARBA00004496"/>
    </source>
</evidence>
<dbReference type="GO" id="GO:0006271">
    <property type="term" value="P:DNA strand elongation involved in DNA replication"/>
    <property type="evidence" value="ECO:0007669"/>
    <property type="project" value="TreeGrafter"/>
</dbReference>
<evidence type="ECO:0000313" key="11">
    <source>
        <dbReference type="EMBL" id="GGM70051.1"/>
    </source>
</evidence>
<keyword evidence="6" id="KW-0235">DNA replication</keyword>
<dbReference type="GO" id="GO:0008408">
    <property type="term" value="F:3'-5' exonuclease activity"/>
    <property type="evidence" value="ECO:0007669"/>
    <property type="project" value="InterPro"/>
</dbReference>
<dbReference type="InterPro" id="IPR046938">
    <property type="entry name" value="DNA_clamp_sf"/>
</dbReference>
<dbReference type="GO" id="GO:0009360">
    <property type="term" value="C:DNA polymerase III complex"/>
    <property type="evidence" value="ECO:0007669"/>
    <property type="project" value="InterPro"/>
</dbReference>
<dbReference type="SMART" id="SM00480">
    <property type="entry name" value="POL3Bc"/>
    <property type="match status" value="1"/>
</dbReference>
<sequence>MDAGALADAATLANRLLTGRSPQPVHGAVRLHATGPALELSATDGTLTLRLTVPATVREPGEAVVPRRALAETLAGLSAPTARLAVEGRRLAVRVPSARFALPLLADPWPPLPALPPPAATLPAADLRSTVAAVAGAASRDDALPIFTGVRLRTTEAGLSLLATDRYRMAAATLPWPSTTPLETLVPATVLTRAASAPSRADEVTLHASPDLFAVSWPAGSLLTPTLGMTYPDAQFDRLLSTTPECVAELEADALAAAADRAARYAGPHGRVTLHVIDGAVLVQASDPLHGESEETLKATVHYGQGTRHYQARLLADAARAFAHAPVHVRIQESNRATELTSPATTLRYLVVPMRPTEAT</sequence>
<evidence type="ECO:0000256" key="8">
    <source>
        <dbReference type="ARBA" id="ARBA00023125"/>
    </source>
</evidence>
<evidence type="ECO:0000256" key="3">
    <source>
        <dbReference type="ARBA" id="ARBA00022490"/>
    </source>
</evidence>
<keyword evidence="7" id="KW-0239">DNA-directed DNA polymerase</keyword>
<dbReference type="EMBL" id="BMPI01000060">
    <property type="protein sequence ID" value="GGM70051.1"/>
    <property type="molecule type" value="Genomic_DNA"/>
</dbReference>
<evidence type="ECO:0000313" key="12">
    <source>
        <dbReference type="Proteomes" id="UP000642070"/>
    </source>
</evidence>
<evidence type="ECO:0000256" key="4">
    <source>
        <dbReference type="ARBA" id="ARBA00022679"/>
    </source>
</evidence>
<gene>
    <name evidence="11" type="primary">dnaN</name>
    <name evidence="11" type="ORF">GCM10007977_084780</name>
</gene>
<dbReference type="CDD" id="cd00140">
    <property type="entry name" value="beta_clamp"/>
    <property type="match status" value="1"/>
</dbReference>
<dbReference type="GO" id="GO:0005737">
    <property type="term" value="C:cytoplasm"/>
    <property type="evidence" value="ECO:0007669"/>
    <property type="project" value="UniProtKB-SubCell"/>
</dbReference>
<comment type="similarity">
    <text evidence="2">Belongs to the beta sliding clamp family.</text>
</comment>
<dbReference type="Pfam" id="PF02767">
    <property type="entry name" value="DNA_pol3_beta_2"/>
    <property type="match status" value="1"/>
</dbReference>
<dbReference type="GO" id="GO:0003887">
    <property type="term" value="F:DNA-directed DNA polymerase activity"/>
    <property type="evidence" value="ECO:0007669"/>
    <property type="project" value="UniProtKB-KW"/>
</dbReference>
<evidence type="ECO:0000259" key="9">
    <source>
        <dbReference type="Pfam" id="PF00712"/>
    </source>
</evidence>
<comment type="caution">
    <text evidence="11">The sequence shown here is derived from an EMBL/GenBank/DDBJ whole genome shotgun (WGS) entry which is preliminary data.</text>
</comment>
<evidence type="ECO:0000256" key="7">
    <source>
        <dbReference type="ARBA" id="ARBA00022932"/>
    </source>
</evidence>
<keyword evidence="3" id="KW-0963">Cytoplasm</keyword>
<dbReference type="InterPro" id="IPR022634">
    <property type="entry name" value="DNA_polIII_beta_N"/>
</dbReference>
<evidence type="ECO:0000256" key="2">
    <source>
        <dbReference type="ARBA" id="ARBA00010752"/>
    </source>
</evidence>
<dbReference type="Gene3D" id="3.10.150.10">
    <property type="entry name" value="DNA Polymerase III, subunit A, domain 2"/>
    <property type="match status" value="3"/>
</dbReference>
<dbReference type="PANTHER" id="PTHR30478">
    <property type="entry name" value="DNA POLYMERASE III SUBUNIT BETA"/>
    <property type="match status" value="1"/>
</dbReference>
<keyword evidence="5" id="KW-0548">Nucleotidyltransferase</keyword>
<proteinExistence type="inferred from homology"/>
<feature type="domain" description="DNA polymerase III beta sliding clamp central" evidence="10">
    <location>
        <begin position="122"/>
        <end position="233"/>
    </location>
</feature>
<protein>
    <submittedName>
        <fullName evidence="11">DNA polymerase III subunit beta</fullName>
    </submittedName>
</protein>
<feature type="domain" description="DNA polymerase III beta sliding clamp N-terminal" evidence="9">
    <location>
        <begin position="6"/>
        <end position="106"/>
    </location>
</feature>
<comment type="subcellular location">
    <subcellularLocation>
        <location evidence="1">Cytoplasm</location>
    </subcellularLocation>
</comment>
<organism evidence="11 12">
    <name type="scientific">Dactylosporangium sucinum</name>
    <dbReference type="NCBI Taxonomy" id="1424081"/>
    <lineage>
        <taxon>Bacteria</taxon>
        <taxon>Bacillati</taxon>
        <taxon>Actinomycetota</taxon>
        <taxon>Actinomycetes</taxon>
        <taxon>Micromonosporales</taxon>
        <taxon>Micromonosporaceae</taxon>
        <taxon>Dactylosporangium</taxon>
    </lineage>
</organism>
<dbReference type="PANTHER" id="PTHR30478:SF0">
    <property type="entry name" value="BETA SLIDING CLAMP"/>
    <property type="match status" value="1"/>
</dbReference>
<name>A0A917UBT9_9ACTN</name>
<dbReference type="Proteomes" id="UP000642070">
    <property type="component" value="Unassembled WGS sequence"/>
</dbReference>
<dbReference type="InterPro" id="IPR001001">
    <property type="entry name" value="DNA_polIII_beta"/>
</dbReference>
<dbReference type="SUPFAM" id="SSF55979">
    <property type="entry name" value="DNA clamp"/>
    <property type="match status" value="3"/>
</dbReference>
<keyword evidence="8" id="KW-0238">DNA-binding</keyword>
<evidence type="ECO:0000256" key="5">
    <source>
        <dbReference type="ARBA" id="ARBA00022695"/>
    </source>
</evidence>
<reference evidence="11" key="1">
    <citation type="journal article" date="2014" name="Int. J. Syst. Evol. Microbiol.">
        <title>Complete genome sequence of Corynebacterium casei LMG S-19264T (=DSM 44701T), isolated from a smear-ripened cheese.</title>
        <authorList>
            <consortium name="US DOE Joint Genome Institute (JGI-PGF)"/>
            <person name="Walter F."/>
            <person name="Albersmeier A."/>
            <person name="Kalinowski J."/>
            <person name="Ruckert C."/>
        </authorList>
    </citation>
    <scope>NUCLEOTIDE SEQUENCE</scope>
    <source>
        <strain evidence="11">JCM 19831</strain>
    </source>
</reference>